<dbReference type="Pfam" id="PF03634">
    <property type="entry name" value="TCP"/>
    <property type="match status" value="1"/>
</dbReference>
<keyword evidence="11" id="KW-1185">Reference proteome</keyword>
<keyword evidence="2" id="KW-0217">Developmental protein</keyword>
<gene>
    <name evidence="10" type="ORF">HannXRQ_Chr04g0112201</name>
    <name evidence="9" type="ORF">HanXRQr2_Chr09g0399501</name>
</gene>
<protein>
    <submittedName>
        <fullName evidence="10">Putative transcription factor, TCP</fullName>
    </submittedName>
    <submittedName>
        <fullName evidence="9">Transcription factor TCP family</fullName>
    </submittedName>
</protein>
<dbReference type="PROSITE" id="PS51370">
    <property type="entry name" value="R"/>
    <property type="match status" value="1"/>
</dbReference>
<keyword evidence="6" id="KW-0539">Nucleus</keyword>
<reference evidence="9 11" key="1">
    <citation type="journal article" date="2017" name="Nature">
        <title>The sunflower genome provides insights into oil metabolism, flowering and Asterid evolution.</title>
        <authorList>
            <person name="Badouin H."/>
            <person name="Gouzy J."/>
            <person name="Grassa C.J."/>
            <person name="Murat F."/>
            <person name="Staton S.E."/>
            <person name="Cottret L."/>
            <person name="Lelandais-Briere C."/>
            <person name="Owens G.L."/>
            <person name="Carrere S."/>
            <person name="Mayjonade B."/>
            <person name="Legrand L."/>
            <person name="Gill N."/>
            <person name="Kane N.C."/>
            <person name="Bowers J.E."/>
            <person name="Hubner S."/>
            <person name="Bellec A."/>
            <person name="Berard A."/>
            <person name="Berges H."/>
            <person name="Blanchet N."/>
            <person name="Boniface M.C."/>
            <person name="Brunel D."/>
            <person name="Catrice O."/>
            <person name="Chaidir N."/>
            <person name="Claudel C."/>
            <person name="Donnadieu C."/>
            <person name="Faraut T."/>
            <person name="Fievet G."/>
            <person name="Helmstetter N."/>
            <person name="King M."/>
            <person name="Knapp S.J."/>
            <person name="Lai Z."/>
            <person name="Le Paslier M.C."/>
            <person name="Lippi Y."/>
            <person name="Lorenzon L."/>
            <person name="Mandel J.R."/>
            <person name="Marage G."/>
            <person name="Marchand G."/>
            <person name="Marquand E."/>
            <person name="Bret-Mestries E."/>
            <person name="Morien E."/>
            <person name="Nambeesan S."/>
            <person name="Nguyen T."/>
            <person name="Pegot-Espagnet P."/>
            <person name="Pouilly N."/>
            <person name="Raftis F."/>
            <person name="Sallet E."/>
            <person name="Schiex T."/>
            <person name="Thomas J."/>
            <person name="Vandecasteele C."/>
            <person name="Vares D."/>
            <person name="Vear F."/>
            <person name="Vautrin S."/>
            <person name="Crespi M."/>
            <person name="Mangin B."/>
            <person name="Burke J.M."/>
            <person name="Salse J."/>
            <person name="Munos S."/>
            <person name="Vincourt P."/>
            <person name="Rieseberg L.H."/>
            <person name="Langlade N.B."/>
        </authorList>
    </citation>
    <scope>NUCLEOTIDE SEQUENCE [LARGE SCALE GENOMIC DNA]</scope>
    <source>
        <strain evidence="11">cv. SF193</strain>
        <tissue evidence="9">Leaves</tissue>
    </source>
</reference>
<dbReference type="InParanoid" id="A0A251V1P2"/>
<dbReference type="GO" id="GO:0003700">
    <property type="term" value="F:DNA-binding transcription factor activity"/>
    <property type="evidence" value="ECO:0000318"/>
    <property type="project" value="GO_Central"/>
</dbReference>
<dbReference type="EMBL" id="MNCJ02000324">
    <property type="protein sequence ID" value="KAF5791848.1"/>
    <property type="molecule type" value="Genomic_DNA"/>
</dbReference>
<evidence type="ECO:0000259" key="7">
    <source>
        <dbReference type="PROSITE" id="PS51369"/>
    </source>
</evidence>
<feature type="domain" description="R" evidence="8">
    <location>
        <begin position="220"/>
        <end position="237"/>
    </location>
</feature>
<evidence type="ECO:0000256" key="1">
    <source>
        <dbReference type="ARBA" id="ARBA00004123"/>
    </source>
</evidence>
<dbReference type="PROSITE" id="PS51369">
    <property type="entry name" value="TCP"/>
    <property type="match status" value="1"/>
</dbReference>
<sequence length="275" mass="31349">MFSSSPFPELPLSPNDFIPPNLLFDDEKDCVCFNSYQNKTDPFTSDGCFFHSPPIIENSKQNFASQQQKLSEGPLLECCEDHYELLDAVKSVKCMKKAVESKKDVRSKICTARGLRDRRVRLSIDISRKFFCLQDLLGFDKASKTLDWLFTKSKNAIKDLVDETNHCPSSNVSDESNVKFLESIKADSDEDKGKKKCVDGKKKKVTQKSIAGSQENLARDQSRVMARARARERTREKMNTKKVNDELKILVPDEFDCQIELPKKSRKSSQSKLDT</sequence>
<keyword evidence="5" id="KW-0804">Transcription</keyword>
<dbReference type="PANTHER" id="PTHR31072">
    <property type="entry name" value="TRANSCRIPTION FACTOR TCP4-RELATED"/>
    <property type="match status" value="1"/>
</dbReference>
<reference evidence="10" key="2">
    <citation type="submission" date="2017-02" db="EMBL/GenBank/DDBJ databases">
        <title>Sunflower complete genome.</title>
        <authorList>
            <person name="Langlade N."/>
            <person name="Munos S."/>
        </authorList>
    </citation>
    <scope>NUCLEOTIDE SEQUENCE [LARGE SCALE GENOMIC DNA]</scope>
    <source>
        <tissue evidence="10">Leaves</tissue>
    </source>
</reference>
<evidence type="ECO:0000313" key="10">
    <source>
        <dbReference type="EMBL" id="OTG28521.1"/>
    </source>
</evidence>
<organism evidence="10 11">
    <name type="scientific">Helianthus annuus</name>
    <name type="common">Common sunflower</name>
    <dbReference type="NCBI Taxonomy" id="4232"/>
    <lineage>
        <taxon>Eukaryota</taxon>
        <taxon>Viridiplantae</taxon>
        <taxon>Streptophyta</taxon>
        <taxon>Embryophyta</taxon>
        <taxon>Tracheophyta</taxon>
        <taxon>Spermatophyta</taxon>
        <taxon>Magnoliopsida</taxon>
        <taxon>eudicotyledons</taxon>
        <taxon>Gunneridae</taxon>
        <taxon>Pentapetalae</taxon>
        <taxon>asterids</taxon>
        <taxon>campanulids</taxon>
        <taxon>Asterales</taxon>
        <taxon>Asteraceae</taxon>
        <taxon>Asteroideae</taxon>
        <taxon>Heliantheae alliance</taxon>
        <taxon>Heliantheae</taxon>
        <taxon>Helianthus</taxon>
    </lineage>
</organism>
<dbReference type="Proteomes" id="UP000215914">
    <property type="component" value="Chromosome 4"/>
</dbReference>
<evidence type="ECO:0000256" key="2">
    <source>
        <dbReference type="ARBA" id="ARBA00022473"/>
    </source>
</evidence>
<reference evidence="9" key="3">
    <citation type="submission" date="2020-06" db="EMBL/GenBank/DDBJ databases">
        <title>Helianthus annuus Genome sequencing and assembly Release 2.</title>
        <authorList>
            <person name="Gouzy J."/>
            <person name="Langlade N."/>
            <person name="Munos S."/>
        </authorList>
    </citation>
    <scope>NUCLEOTIDE SEQUENCE</scope>
    <source>
        <tissue evidence="9">Leaves</tissue>
    </source>
</reference>
<name>A0A251V1P2_HELAN</name>
<dbReference type="GO" id="GO:0043565">
    <property type="term" value="F:sequence-specific DNA binding"/>
    <property type="evidence" value="ECO:0000318"/>
    <property type="project" value="GO_Central"/>
</dbReference>
<evidence type="ECO:0000313" key="9">
    <source>
        <dbReference type="EMBL" id="KAF5791848.1"/>
    </source>
</evidence>
<evidence type="ECO:0000256" key="5">
    <source>
        <dbReference type="ARBA" id="ARBA00023163"/>
    </source>
</evidence>
<evidence type="ECO:0000256" key="3">
    <source>
        <dbReference type="ARBA" id="ARBA00023015"/>
    </source>
</evidence>
<comment type="subcellular location">
    <subcellularLocation>
        <location evidence="1">Nucleus</location>
    </subcellularLocation>
</comment>
<dbReference type="OrthoDB" id="1896834at2759"/>
<evidence type="ECO:0000256" key="6">
    <source>
        <dbReference type="ARBA" id="ARBA00023242"/>
    </source>
</evidence>
<evidence type="ECO:0000313" key="11">
    <source>
        <dbReference type="Proteomes" id="UP000215914"/>
    </source>
</evidence>
<keyword evidence="3" id="KW-0805">Transcription regulation</keyword>
<proteinExistence type="predicted"/>
<accession>A0A251V1P2</accession>
<dbReference type="InterPro" id="IPR005333">
    <property type="entry name" value="Transcription_factor_TCP"/>
</dbReference>
<keyword evidence="4" id="KW-0238">DNA-binding</keyword>
<dbReference type="Gramene" id="mRNA:HanXRQr2_Chr09g0399501">
    <property type="protein sequence ID" value="mRNA:HanXRQr2_Chr09g0399501"/>
    <property type="gene ID" value="HanXRQr2_Chr09g0399501"/>
</dbReference>
<dbReference type="PANTHER" id="PTHR31072:SF224">
    <property type="entry name" value="TRANSCRIPTION FACTOR TCP1"/>
    <property type="match status" value="1"/>
</dbReference>
<dbReference type="InterPro" id="IPR017887">
    <property type="entry name" value="TF_TCP_subgr"/>
</dbReference>
<dbReference type="AlphaFoldDB" id="A0A251V1P2"/>
<dbReference type="GO" id="GO:2000032">
    <property type="term" value="P:regulation of secondary shoot formation"/>
    <property type="evidence" value="ECO:0000318"/>
    <property type="project" value="GO_Central"/>
</dbReference>
<evidence type="ECO:0000256" key="4">
    <source>
        <dbReference type="ARBA" id="ARBA00023125"/>
    </source>
</evidence>
<evidence type="ECO:0000259" key="8">
    <source>
        <dbReference type="PROSITE" id="PS51370"/>
    </source>
</evidence>
<dbReference type="InterPro" id="IPR017888">
    <property type="entry name" value="CYC/TB1_R_domain"/>
</dbReference>
<dbReference type="EMBL" id="CM007893">
    <property type="protein sequence ID" value="OTG28521.1"/>
    <property type="molecule type" value="Genomic_DNA"/>
</dbReference>
<dbReference type="GO" id="GO:0005634">
    <property type="term" value="C:nucleus"/>
    <property type="evidence" value="ECO:0000318"/>
    <property type="project" value="GO_Central"/>
</dbReference>
<feature type="domain" description="TCP" evidence="7">
    <location>
        <begin position="102"/>
        <end position="160"/>
    </location>
</feature>